<dbReference type="RefSeq" id="WP_267652772.1">
    <property type="nucleotide sequence ID" value="NZ_JAOVZR010000001.1"/>
</dbReference>
<gene>
    <name evidence="2" type="ORF">OEG84_05390</name>
</gene>
<dbReference type="Proteomes" id="UP001073227">
    <property type="component" value="Unassembled WGS sequence"/>
</dbReference>
<name>A0ABT3Z5V7_9HYPH</name>
<dbReference type="EMBL" id="JAOVZR010000001">
    <property type="protein sequence ID" value="MCY0147162.1"/>
    <property type="molecule type" value="Genomic_DNA"/>
</dbReference>
<reference evidence="2" key="1">
    <citation type="submission" date="2022-10" db="EMBL/GenBank/DDBJ databases">
        <title>Hoeflea sp. G2-23, isolated from marine algae.</title>
        <authorList>
            <person name="Kristyanto S."/>
            <person name="Kim J.M."/>
            <person name="Jeon C.O."/>
        </authorList>
    </citation>
    <scope>NUCLEOTIDE SEQUENCE</scope>
    <source>
        <strain evidence="2">G2-23</strain>
    </source>
</reference>
<comment type="caution">
    <text evidence="2">The sequence shown here is derived from an EMBL/GenBank/DDBJ whole genome shotgun (WGS) entry which is preliminary data.</text>
</comment>
<feature type="compositionally biased region" description="Basic and acidic residues" evidence="1">
    <location>
        <begin position="104"/>
        <end position="118"/>
    </location>
</feature>
<organism evidence="2 3">
    <name type="scientific">Hoeflea algicola</name>
    <dbReference type="NCBI Taxonomy" id="2983763"/>
    <lineage>
        <taxon>Bacteria</taxon>
        <taxon>Pseudomonadati</taxon>
        <taxon>Pseudomonadota</taxon>
        <taxon>Alphaproteobacteria</taxon>
        <taxon>Hyphomicrobiales</taxon>
        <taxon>Rhizobiaceae</taxon>
        <taxon>Hoeflea</taxon>
    </lineage>
</organism>
<keyword evidence="3" id="KW-1185">Reference proteome</keyword>
<dbReference type="InterPro" id="IPR045510">
    <property type="entry name" value="DUF6481"/>
</dbReference>
<evidence type="ECO:0000313" key="2">
    <source>
        <dbReference type="EMBL" id="MCY0147162.1"/>
    </source>
</evidence>
<evidence type="ECO:0000313" key="3">
    <source>
        <dbReference type="Proteomes" id="UP001073227"/>
    </source>
</evidence>
<feature type="region of interest" description="Disordered" evidence="1">
    <location>
        <begin position="104"/>
        <end position="124"/>
    </location>
</feature>
<evidence type="ECO:0000256" key="1">
    <source>
        <dbReference type="SAM" id="MobiDB-lite"/>
    </source>
</evidence>
<accession>A0ABT3Z5V7</accession>
<protein>
    <submittedName>
        <fullName evidence="2">DUF6481 family protein</fullName>
    </submittedName>
</protein>
<proteinExistence type="predicted"/>
<dbReference type="Pfam" id="PF20089">
    <property type="entry name" value="DUF6481"/>
    <property type="match status" value="1"/>
</dbReference>
<sequence>MKNQVRTTFTDRRQDAMEAKKKLLEKMKAAPKADDPEVVARRAEREAVAKAREIRHAERARLKLEEEARKAAQEAADAEAAYAAEHAERLAREEEEKARAERAVADMAAMKEKRDRRYAARKAR</sequence>